<dbReference type="EMBL" id="OV725079">
    <property type="protein sequence ID" value="CAH1397560.1"/>
    <property type="molecule type" value="Genomic_DNA"/>
</dbReference>
<evidence type="ECO:0000256" key="1">
    <source>
        <dbReference type="ARBA" id="ARBA00010617"/>
    </source>
</evidence>
<dbReference type="Gene3D" id="1.10.630.10">
    <property type="entry name" value="Cytochrome P450"/>
    <property type="match status" value="1"/>
</dbReference>
<dbReference type="GO" id="GO:0005506">
    <property type="term" value="F:iron ion binding"/>
    <property type="evidence" value="ECO:0007669"/>
    <property type="project" value="InterPro"/>
</dbReference>
<protein>
    <recommendedName>
        <fullName evidence="6">Cytochrome P450</fullName>
    </recommendedName>
</protein>
<gene>
    <name evidence="4" type="ORF">NEZAVI_LOCUS7360</name>
</gene>
<keyword evidence="5" id="KW-1185">Reference proteome</keyword>
<name>A0A9P0H8K6_NEZVI</name>
<keyword evidence="3" id="KW-0472">Membrane</keyword>
<evidence type="ECO:0000313" key="5">
    <source>
        <dbReference type="Proteomes" id="UP001152798"/>
    </source>
</evidence>
<dbReference type="GO" id="GO:0020037">
    <property type="term" value="F:heme binding"/>
    <property type="evidence" value="ECO:0007669"/>
    <property type="project" value="InterPro"/>
</dbReference>
<dbReference type="GO" id="GO:0004497">
    <property type="term" value="F:monooxygenase activity"/>
    <property type="evidence" value="ECO:0007669"/>
    <property type="project" value="UniProtKB-KW"/>
</dbReference>
<dbReference type="PANTHER" id="PTHR47027:SF20">
    <property type="entry name" value="REVERSE TRANSCRIPTASE-LIKE PROTEIN WITH RNA-DIRECTED DNA POLYMERASE DOMAIN"/>
    <property type="match status" value="1"/>
</dbReference>
<reference evidence="4" key="1">
    <citation type="submission" date="2022-01" db="EMBL/GenBank/DDBJ databases">
        <authorList>
            <person name="King R."/>
        </authorList>
    </citation>
    <scope>NUCLEOTIDE SEQUENCE</scope>
</reference>
<dbReference type="OrthoDB" id="7987018at2759"/>
<comment type="similarity">
    <text evidence="1">Belongs to the cytochrome P450 family.</text>
</comment>
<keyword evidence="3" id="KW-0812">Transmembrane</keyword>
<dbReference type="PANTHER" id="PTHR47027">
    <property type="entry name" value="REVERSE TRANSCRIPTASE DOMAIN-CONTAINING PROTEIN"/>
    <property type="match status" value="1"/>
</dbReference>
<evidence type="ECO:0000256" key="3">
    <source>
        <dbReference type="SAM" id="Phobius"/>
    </source>
</evidence>
<evidence type="ECO:0000313" key="4">
    <source>
        <dbReference type="EMBL" id="CAH1397560.1"/>
    </source>
</evidence>
<dbReference type="Proteomes" id="UP001152798">
    <property type="component" value="Chromosome 3"/>
</dbReference>
<keyword evidence="2" id="KW-0560">Oxidoreductase</keyword>
<dbReference type="InterPro" id="IPR036396">
    <property type="entry name" value="Cyt_P450_sf"/>
</dbReference>
<sequence length="477" mass="55171">MDTIITAVLTIVLAHLVWGFILWLRVRKLYSYPGLLGFPVFGNLYYFYKTLFAFTADSMVNQMIRVNEKCGKDGLCFHFIYGYKIAAIVSSPEIVKKLSFHPNLGDKPYEIYAGFHDYMKGPFSIQHADEAWKLKRKEYNIFLRRSNVNNDYFNSFAKSADKFVDKLSTSSDGHGLSLAITHDASFKTLFGIDTDLVYHPEVVKIMNRLMDMGGIILANSNVVRALGPVLRPLFDVVHAKAVELRKMAIKKIENTLLYKKEPLSATAELTWPCELERNPAGKPNDFQQTENACYFSVTKVLSSRLLFRNLKIRIFKTIILPTVVYGCETWPLTLRDEQRLKVFENKVLRRIFGPKKDELTGEFRRLHNAELRELYPGNIIEVISSRRIKWACKVVGLSNERIPKRLIFAVPNGKRPRGRPKRRWEDCIKADLKGLGLDGERWREKIDCLGGGRIIVVQIWLRKRICVWRQVMNSRKR</sequence>
<evidence type="ECO:0000256" key="2">
    <source>
        <dbReference type="ARBA" id="ARBA00023033"/>
    </source>
</evidence>
<keyword evidence="2" id="KW-0503">Monooxygenase</keyword>
<dbReference type="Pfam" id="PF00067">
    <property type="entry name" value="p450"/>
    <property type="match status" value="1"/>
</dbReference>
<dbReference type="SUPFAM" id="SSF48264">
    <property type="entry name" value="Cytochrome P450"/>
    <property type="match status" value="1"/>
</dbReference>
<dbReference type="AlphaFoldDB" id="A0A9P0H8K6"/>
<organism evidence="4 5">
    <name type="scientific">Nezara viridula</name>
    <name type="common">Southern green stink bug</name>
    <name type="synonym">Cimex viridulus</name>
    <dbReference type="NCBI Taxonomy" id="85310"/>
    <lineage>
        <taxon>Eukaryota</taxon>
        <taxon>Metazoa</taxon>
        <taxon>Ecdysozoa</taxon>
        <taxon>Arthropoda</taxon>
        <taxon>Hexapoda</taxon>
        <taxon>Insecta</taxon>
        <taxon>Pterygota</taxon>
        <taxon>Neoptera</taxon>
        <taxon>Paraneoptera</taxon>
        <taxon>Hemiptera</taxon>
        <taxon>Heteroptera</taxon>
        <taxon>Panheteroptera</taxon>
        <taxon>Pentatomomorpha</taxon>
        <taxon>Pentatomoidea</taxon>
        <taxon>Pentatomidae</taxon>
        <taxon>Pentatominae</taxon>
        <taxon>Nezara</taxon>
    </lineage>
</organism>
<keyword evidence="3" id="KW-1133">Transmembrane helix</keyword>
<feature type="transmembrane region" description="Helical" evidence="3">
    <location>
        <begin position="29"/>
        <end position="48"/>
    </location>
</feature>
<evidence type="ECO:0008006" key="6">
    <source>
        <dbReference type="Google" id="ProtNLM"/>
    </source>
</evidence>
<dbReference type="InterPro" id="IPR001128">
    <property type="entry name" value="Cyt_P450"/>
</dbReference>
<dbReference type="GO" id="GO:0016705">
    <property type="term" value="F:oxidoreductase activity, acting on paired donors, with incorporation or reduction of molecular oxygen"/>
    <property type="evidence" value="ECO:0007669"/>
    <property type="project" value="InterPro"/>
</dbReference>
<proteinExistence type="inferred from homology"/>
<accession>A0A9P0H8K6</accession>